<dbReference type="EMBL" id="JAJEPR010000001">
    <property type="protein sequence ID" value="MCC2188374.1"/>
    <property type="molecule type" value="Genomic_DNA"/>
</dbReference>
<dbReference type="Gene3D" id="3.40.190.10">
    <property type="entry name" value="Periplasmic binding protein-like II"/>
    <property type="match status" value="2"/>
</dbReference>
<evidence type="ECO:0000313" key="4">
    <source>
        <dbReference type="EMBL" id="MCC2188374.1"/>
    </source>
</evidence>
<feature type="domain" description="Solute-binding protein family 3/N-terminal" evidence="3">
    <location>
        <begin position="30"/>
        <end position="259"/>
    </location>
</feature>
<feature type="chain" id="PRO_5042148523" evidence="2">
    <location>
        <begin position="26"/>
        <end position="271"/>
    </location>
</feature>
<sequence length="271" mass="29794">MKKNLVSTLAIIAAATAVFGMTASADDVKTAEIVLEAENAPYTYEDDNGEPAGYEYEVLKLIDDYLDDWTFNYTVLDYETALAGTTSGKYDLDSGCKFRTPAREEAFLVSNPYNYFFMNLVVKNDSGIKSLEDMDGKSIAPIVATDGRAVALADWMEKHPDIKLDFETLAASGAMADEITSVEDGVYDAAYISAEQANAILEETGYDDLTITDRVDGRDTAFLINKDQTELQEAVNKAIDTLTEDGTLSKLTEEFFGEDNFEVAKELGLRD</sequence>
<keyword evidence="5" id="KW-1185">Reference proteome</keyword>
<evidence type="ECO:0000313" key="5">
    <source>
        <dbReference type="Proteomes" id="UP001197875"/>
    </source>
</evidence>
<dbReference type="Proteomes" id="UP001197875">
    <property type="component" value="Unassembled WGS sequence"/>
</dbReference>
<gene>
    <name evidence="4" type="ORF">LKD71_00820</name>
</gene>
<evidence type="ECO:0000256" key="1">
    <source>
        <dbReference type="ARBA" id="ARBA00022729"/>
    </source>
</evidence>
<organism evidence="4 5">
    <name type="scientific">Fusicatenibacter faecihominis</name>
    <dbReference type="NCBI Taxonomy" id="2881276"/>
    <lineage>
        <taxon>Bacteria</taxon>
        <taxon>Bacillati</taxon>
        <taxon>Bacillota</taxon>
        <taxon>Clostridia</taxon>
        <taxon>Lachnospirales</taxon>
        <taxon>Lachnospiraceae</taxon>
        <taxon>Fusicatenibacter</taxon>
    </lineage>
</organism>
<dbReference type="RefSeq" id="WP_227613982.1">
    <property type="nucleotide sequence ID" value="NZ_JAJEPR010000001.1"/>
</dbReference>
<dbReference type="InterPro" id="IPR001638">
    <property type="entry name" value="Solute-binding_3/MltF_N"/>
</dbReference>
<reference evidence="4 5" key="1">
    <citation type="submission" date="2021-10" db="EMBL/GenBank/DDBJ databases">
        <title>Anaerobic single-cell dispensing facilitates the cultivation of human gut bacteria.</title>
        <authorList>
            <person name="Afrizal A."/>
        </authorList>
    </citation>
    <scope>NUCLEOTIDE SEQUENCE [LARGE SCALE GENOMIC DNA]</scope>
    <source>
        <strain evidence="4 5">CLA-AA-H277</strain>
    </source>
</reference>
<dbReference type="AlphaFoldDB" id="A0AAE3DQ25"/>
<evidence type="ECO:0000259" key="3">
    <source>
        <dbReference type="SMART" id="SM00062"/>
    </source>
</evidence>
<protein>
    <submittedName>
        <fullName evidence="4">Transporter substrate-binding domain-containing protein</fullName>
    </submittedName>
</protein>
<name>A0AAE3DQ25_9FIRM</name>
<comment type="caution">
    <text evidence="4">The sequence shown here is derived from an EMBL/GenBank/DDBJ whole genome shotgun (WGS) entry which is preliminary data.</text>
</comment>
<dbReference type="Pfam" id="PF00497">
    <property type="entry name" value="SBP_bac_3"/>
    <property type="match status" value="1"/>
</dbReference>
<dbReference type="PANTHER" id="PTHR35936:SF19">
    <property type="entry name" value="AMINO-ACID-BINDING PROTEIN YXEM-RELATED"/>
    <property type="match status" value="1"/>
</dbReference>
<proteinExistence type="predicted"/>
<accession>A0AAE3DQ25</accession>
<dbReference type="PANTHER" id="PTHR35936">
    <property type="entry name" value="MEMBRANE-BOUND LYTIC MUREIN TRANSGLYCOSYLASE F"/>
    <property type="match status" value="1"/>
</dbReference>
<dbReference type="SMART" id="SM00062">
    <property type="entry name" value="PBPb"/>
    <property type="match status" value="1"/>
</dbReference>
<dbReference type="SUPFAM" id="SSF53850">
    <property type="entry name" value="Periplasmic binding protein-like II"/>
    <property type="match status" value="1"/>
</dbReference>
<keyword evidence="1 2" id="KW-0732">Signal</keyword>
<feature type="signal peptide" evidence="2">
    <location>
        <begin position="1"/>
        <end position="25"/>
    </location>
</feature>
<evidence type="ECO:0000256" key="2">
    <source>
        <dbReference type="SAM" id="SignalP"/>
    </source>
</evidence>